<evidence type="ECO:0000313" key="1">
    <source>
        <dbReference type="EMBL" id="KAK0601703.1"/>
    </source>
</evidence>
<protein>
    <submittedName>
        <fullName evidence="1">Uncharacterized protein</fullName>
    </submittedName>
</protein>
<comment type="caution">
    <text evidence="1">The sequence shown here is derived from an EMBL/GenBank/DDBJ whole genome shotgun (WGS) entry which is preliminary data.</text>
</comment>
<organism evidence="1 2">
    <name type="scientific">Acer saccharum</name>
    <name type="common">Sugar maple</name>
    <dbReference type="NCBI Taxonomy" id="4024"/>
    <lineage>
        <taxon>Eukaryota</taxon>
        <taxon>Viridiplantae</taxon>
        <taxon>Streptophyta</taxon>
        <taxon>Embryophyta</taxon>
        <taxon>Tracheophyta</taxon>
        <taxon>Spermatophyta</taxon>
        <taxon>Magnoliopsida</taxon>
        <taxon>eudicotyledons</taxon>
        <taxon>Gunneridae</taxon>
        <taxon>Pentapetalae</taxon>
        <taxon>rosids</taxon>
        <taxon>malvids</taxon>
        <taxon>Sapindales</taxon>
        <taxon>Sapindaceae</taxon>
        <taxon>Hippocastanoideae</taxon>
        <taxon>Acereae</taxon>
        <taxon>Acer</taxon>
    </lineage>
</organism>
<reference evidence="1" key="1">
    <citation type="journal article" date="2022" name="Plant J.">
        <title>Strategies of tolerance reflected in two North American maple genomes.</title>
        <authorList>
            <person name="McEvoy S.L."/>
            <person name="Sezen U.U."/>
            <person name="Trouern-Trend A."/>
            <person name="McMahon S.M."/>
            <person name="Schaberg P.G."/>
            <person name="Yang J."/>
            <person name="Wegrzyn J.L."/>
            <person name="Swenson N.G."/>
        </authorList>
    </citation>
    <scope>NUCLEOTIDE SEQUENCE</scope>
    <source>
        <strain evidence="1">NS2018</strain>
    </source>
</reference>
<dbReference type="Proteomes" id="UP001168877">
    <property type="component" value="Unassembled WGS sequence"/>
</dbReference>
<dbReference type="EMBL" id="JAUESC010000003">
    <property type="protein sequence ID" value="KAK0601703.1"/>
    <property type="molecule type" value="Genomic_DNA"/>
</dbReference>
<gene>
    <name evidence="1" type="ORF">LWI29_026700</name>
</gene>
<evidence type="ECO:0000313" key="2">
    <source>
        <dbReference type="Proteomes" id="UP001168877"/>
    </source>
</evidence>
<keyword evidence="2" id="KW-1185">Reference proteome</keyword>
<name>A0AA39T3I9_ACESA</name>
<reference evidence="1" key="2">
    <citation type="submission" date="2023-06" db="EMBL/GenBank/DDBJ databases">
        <authorList>
            <person name="Swenson N.G."/>
            <person name="Wegrzyn J.L."/>
            <person name="Mcevoy S.L."/>
        </authorList>
    </citation>
    <scope>NUCLEOTIDE SEQUENCE</scope>
    <source>
        <strain evidence="1">NS2018</strain>
        <tissue evidence="1">Leaf</tissue>
    </source>
</reference>
<proteinExistence type="predicted"/>
<dbReference type="AlphaFoldDB" id="A0AA39T3I9"/>
<sequence>MTVDAATQYNDRSVGLGIVIRDGCGGVRAVKSINLQVHSSIIAEAMAVWQGSLSRMTRILCGAQPVGPAFTSSAYFSRLTGFALPWAHQGSGSSPQPVCAYTALPFFPFQAMLEVRGVTNFPPLKSCMSSCKHTFGNVSSQDNAHPISTPCLLAEAQALGERAYPLPACVGPSAWRMSACN</sequence>
<accession>A0AA39T3I9</accession>